<evidence type="ECO:0000313" key="6">
    <source>
        <dbReference type="Proteomes" id="UP001189429"/>
    </source>
</evidence>
<keyword evidence="6" id="KW-1185">Reference proteome</keyword>
<gene>
    <name evidence="5" type="ORF">PCOR1329_LOCUS44091</name>
</gene>
<dbReference type="CDD" id="cd04670">
    <property type="entry name" value="NUDIX_ASFGF2_Nudt6"/>
    <property type="match status" value="1"/>
</dbReference>
<reference evidence="5" key="1">
    <citation type="submission" date="2023-10" db="EMBL/GenBank/DDBJ databases">
        <authorList>
            <person name="Chen Y."/>
            <person name="Shah S."/>
            <person name="Dougan E. K."/>
            <person name="Thang M."/>
            <person name="Chan C."/>
        </authorList>
    </citation>
    <scope>NUCLEOTIDE SEQUENCE [LARGE SCALE GENOMIC DNA]</scope>
</reference>
<dbReference type="InterPro" id="IPR040618">
    <property type="entry name" value="Pre-Nudix"/>
</dbReference>
<protein>
    <recommendedName>
        <fullName evidence="4">Nudix hydrolase domain-containing protein</fullName>
    </recommendedName>
</protein>
<dbReference type="PROSITE" id="PS51462">
    <property type="entry name" value="NUDIX"/>
    <property type="match status" value="1"/>
</dbReference>
<evidence type="ECO:0000256" key="2">
    <source>
        <dbReference type="ARBA" id="ARBA00022801"/>
    </source>
</evidence>
<dbReference type="InterPro" id="IPR020476">
    <property type="entry name" value="Nudix_hydrolase"/>
</dbReference>
<dbReference type="Gene3D" id="3.90.79.10">
    <property type="entry name" value="Nucleoside Triphosphate Pyrophosphohydrolase"/>
    <property type="match status" value="1"/>
</dbReference>
<dbReference type="Pfam" id="PF00293">
    <property type="entry name" value="NUDIX"/>
    <property type="match status" value="1"/>
</dbReference>
<comment type="similarity">
    <text evidence="1 3">Belongs to the Nudix hydrolase family.</text>
</comment>
<dbReference type="InterPro" id="IPR000086">
    <property type="entry name" value="NUDIX_hydrolase_dom"/>
</dbReference>
<dbReference type="PANTHER" id="PTHR13994">
    <property type="entry name" value="NUDIX HYDROLASE RELATED"/>
    <property type="match status" value="1"/>
</dbReference>
<dbReference type="EMBL" id="CAUYUJ010015296">
    <property type="protein sequence ID" value="CAK0852142.1"/>
    <property type="molecule type" value="Genomic_DNA"/>
</dbReference>
<dbReference type="InterPro" id="IPR020084">
    <property type="entry name" value="NUDIX_hydrolase_CS"/>
</dbReference>
<accession>A0ABN9U0E8</accession>
<dbReference type="Gene3D" id="3.40.630.30">
    <property type="match status" value="1"/>
</dbReference>
<dbReference type="InterPro" id="IPR015797">
    <property type="entry name" value="NUDIX_hydrolase-like_dom_sf"/>
</dbReference>
<comment type="caution">
    <text evidence="5">The sequence shown here is derived from an EMBL/GenBank/DDBJ whole genome shotgun (WGS) entry which is preliminary data.</text>
</comment>
<sequence>EARLSLGEFEAALDTSLEEWRRRQLKSAWLHVPLRLAPLMAAAAARGFEVHRGRGEVVVLKQWLRPDLEDKVPPGATHQVGVAGFVLSEGNELLLMKEAAPARRAAPAQWKLPGGLLEPGESFGEAACREVYEEVGIRCRFASVLAFWHRHGLPWGQSDLYVVCRLEPLTRELRPDPTEVAACCWMPVEEFLRTQSHPLITHVLRNVYGLRPGGSQPSSPLVPLAELAESAVQWPGRDPYPTYHAAVAAGAVAT</sequence>
<dbReference type="Pfam" id="PF18290">
    <property type="entry name" value="Nudix_hydro"/>
    <property type="match status" value="1"/>
</dbReference>
<proteinExistence type="inferred from homology"/>
<evidence type="ECO:0000256" key="3">
    <source>
        <dbReference type="RuleBase" id="RU003476"/>
    </source>
</evidence>
<name>A0ABN9U0E8_9DINO</name>
<dbReference type="PANTHER" id="PTHR13994:SF13">
    <property type="entry name" value="FI03680P"/>
    <property type="match status" value="1"/>
</dbReference>
<organism evidence="5 6">
    <name type="scientific">Prorocentrum cordatum</name>
    <dbReference type="NCBI Taxonomy" id="2364126"/>
    <lineage>
        <taxon>Eukaryota</taxon>
        <taxon>Sar</taxon>
        <taxon>Alveolata</taxon>
        <taxon>Dinophyceae</taxon>
        <taxon>Prorocentrales</taxon>
        <taxon>Prorocentraceae</taxon>
        <taxon>Prorocentrum</taxon>
    </lineage>
</organism>
<dbReference type="PRINTS" id="PR00502">
    <property type="entry name" value="NUDIXFAMILY"/>
</dbReference>
<evidence type="ECO:0000259" key="4">
    <source>
        <dbReference type="PROSITE" id="PS51462"/>
    </source>
</evidence>
<dbReference type="PRINTS" id="PR01356">
    <property type="entry name" value="GFGPROTEIN"/>
</dbReference>
<feature type="non-terminal residue" evidence="5">
    <location>
        <position position="1"/>
    </location>
</feature>
<feature type="domain" description="Nudix hydrolase" evidence="4">
    <location>
        <begin position="77"/>
        <end position="209"/>
    </location>
</feature>
<keyword evidence="2 3" id="KW-0378">Hydrolase</keyword>
<evidence type="ECO:0000313" key="5">
    <source>
        <dbReference type="EMBL" id="CAK0852142.1"/>
    </source>
</evidence>
<dbReference type="PROSITE" id="PS00893">
    <property type="entry name" value="NUDIX_BOX"/>
    <property type="match status" value="1"/>
</dbReference>
<evidence type="ECO:0000256" key="1">
    <source>
        <dbReference type="ARBA" id="ARBA00005582"/>
    </source>
</evidence>
<dbReference type="Proteomes" id="UP001189429">
    <property type="component" value="Unassembled WGS sequence"/>
</dbReference>
<dbReference type="SUPFAM" id="SSF55811">
    <property type="entry name" value="Nudix"/>
    <property type="match status" value="1"/>
</dbReference>
<dbReference type="InterPro" id="IPR003293">
    <property type="entry name" value="Nudix_hydrolase6-like"/>
</dbReference>